<name>A0A914WIY3_9BILA</name>
<organism evidence="5 6">
    <name type="scientific">Plectus sambesii</name>
    <dbReference type="NCBI Taxonomy" id="2011161"/>
    <lineage>
        <taxon>Eukaryota</taxon>
        <taxon>Metazoa</taxon>
        <taxon>Ecdysozoa</taxon>
        <taxon>Nematoda</taxon>
        <taxon>Chromadorea</taxon>
        <taxon>Plectida</taxon>
        <taxon>Plectina</taxon>
        <taxon>Plectoidea</taxon>
        <taxon>Plectidae</taxon>
        <taxon>Plectus</taxon>
    </lineage>
</organism>
<dbReference type="InterPro" id="IPR018247">
    <property type="entry name" value="EF_Hand_1_Ca_BS"/>
</dbReference>
<dbReference type="Pfam" id="PF13833">
    <property type="entry name" value="EF-hand_8"/>
    <property type="match status" value="1"/>
</dbReference>
<keyword evidence="5" id="KW-1185">Reference proteome</keyword>
<dbReference type="InterPro" id="IPR028846">
    <property type="entry name" value="Recoverin"/>
</dbReference>
<sequence>MYSSGHHVGGGSITFGHHFTKRRKQRYKAVVRRTFPEPRFGTGIFASLCRELYWFRRQIQFSVCYSYTDPELDEFEEEFKPAPAVIIPPIEELCRSTGFTKEKIRYIYQEFKRVCPSGSLGPEDFCKVMKSMFPKSANNDYALRVYKALDRNERGTLRFEDLMETMVMLSQCSEKLRTEWIFNIIDSEQQTRVDFDQFFAYVHSVYSLLGASPAGISEPVHRDLVDYICDIGALSDNTELKVDWIKLECDIRNIFNDIDTDNDGWISSNDLEAFMHKTTDVMSAIESILHNVFPDTVHHYSNHLKAADNNHSFK</sequence>
<dbReference type="PRINTS" id="PR00450">
    <property type="entry name" value="RECOVERIN"/>
</dbReference>
<evidence type="ECO:0000313" key="5">
    <source>
        <dbReference type="Proteomes" id="UP000887566"/>
    </source>
</evidence>
<evidence type="ECO:0000256" key="1">
    <source>
        <dbReference type="ARBA" id="ARBA00022723"/>
    </source>
</evidence>
<protein>
    <submittedName>
        <fullName evidence="6">EF-hand domain-containing protein</fullName>
    </submittedName>
</protein>
<feature type="domain" description="EF-hand" evidence="4">
    <location>
        <begin position="250"/>
        <end position="281"/>
    </location>
</feature>
<dbReference type="PANTHER" id="PTHR23055:SF167">
    <property type="entry name" value="EF-HAND DOMAIN-CONTAINING PROTEIN"/>
    <property type="match status" value="1"/>
</dbReference>
<keyword evidence="1" id="KW-0479">Metal-binding</keyword>
<dbReference type="Proteomes" id="UP000887566">
    <property type="component" value="Unplaced"/>
</dbReference>
<keyword evidence="2" id="KW-0677">Repeat</keyword>
<dbReference type="AlphaFoldDB" id="A0A914WIY3"/>
<reference evidence="6" key="1">
    <citation type="submission" date="2022-11" db="UniProtKB">
        <authorList>
            <consortium name="WormBaseParasite"/>
        </authorList>
    </citation>
    <scope>IDENTIFICATION</scope>
</reference>
<dbReference type="PROSITE" id="PS00018">
    <property type="entry name" value="EF_HAND_1"/>
    <property type="match status" value="1"/>
</dbReference>
<dbReference type="Gene3D" id="1.10.238.10">
    <property type="entry name" value="EF-hand"/>
    <property type="match status" value="1"/>
</dbReference>
<dbReference type="WBParaSite" id="PSAMB.scaffold4001size16063.g23127.t1">
    <property type="protein sequence ID" value="PSAMB.scaffold4001size16063.g23127.t1"/>
    <property type="gene ID" value="PSAMB.scaffold4001size16063.g23127"/>
</dbReference>
<dbReference type="PROSITE" id="PS50222">
    <property type="entry name" value="EF_HAND_2"/>
    <property type="match status" value="1"/>
</dbReference>
<accession>A0A914WIY3</accession>
<dbReference type="InterPro" id="IPR011992">
    <property type="entry name" value="EF-hand-dom_pair"/>
</dbReference>
<dbReference type="PANTHER" id="PTHR23055">
    <property type="entry name" value="CALCIUM BINDING PROTEINS"/>
    <property type="match status" value="1"/>
</dbReference>
<evidence type="ECO:0000256" key="3">
    <source>
        <dbReference type="ARBA" id="ARBA00022837"/>
    </source>
</evidence>
<evidence type="ECO:0000256" key="2">
    <source>
        <dbReference type="ARBA" id="ARBA00022737"/>
    </source>
</evidence>
<dbReference type="SUPFAM" id="SSF47473">
    <property type="entry name" value="EF-hand"/>
    <property type="match status" value="1"/>
</dbReference>
<evidence type="ECO:0000313" key="6">
    <source>
        <dbReference type="WBParaSite" id="PSAMB.scaffold4001size16063.g23127.t1"/>
    </source>
</evidence>
<dbReference type="GO" id="GO:0005509">
    <property type="term" value="F:calcium ion binding"/>
    <property type="evidence" value="ECO:0007669"/>
    <property type="project" value="InterPro"/>
</dbReference>
<proteinExistence type="predicted"/>
<dbReference type="Pfam" id="PF13405">
    <property type="entry name" value="EF-hand_6"/>
    <property type="match status" value="1"/>
</dbReference>
<dbReference type="SMART" id="SM00054">
    <property type="entry name" value="EFh"/>
    <property type="match status" value="3"/>
</dbReference>
<evidence type="ECO:0000259" key="4">
    <source>
        <dbReference type="PROSITE" id="PS50222"/>
    </source>
</evidence>
<dbReference type="InterPro" id="IPR002048">
    <property type="entry name" value="EF_hand_dom"/>
</dbReference>
<keyword evidence="3" id="KW-0106">Calcium</keyword>